<sequence length="139" mass="16444">MCRDKNMFVEMEVMESQIYFDDSSKIMVKEKGKILILLKDETHQFISEVYYVLDMKSNILSLGQLLEKGFDIHMKDKKITIKNNSNELIAQVEMTRNRMFILNIKNGVMKYLKTCVKDQSRLWHMRLGHLNFGDLNNMS</sequence>
<evidence type="ECO:0000313" key="3">
    <source>
        <dbReference type="EMBL" id="PKU84548.1"/>
    </source>
</evidence>
<accession>A0A2I0X9F0</accession>
<dbReference type="InterPro" id="IPR025724">
    <property type="entry name" value="GAG-pre-integrase_dom"/>
</dbReference>
<keyword evidence="4" id="KW-1185">Reference proteome</keyword>
<dbReference type="Proteomes" id="UP000233837">
    <property type="component" value="Unassembled WGS sequence"/>
</dbReference>
<protein>
    <recommendedName>
        <fullName evidence="5">GAG-pre-integrase domain-containing protein</fullName>
    </recommendedName>
</protein>
<dbReference type="Pfam" id="PF22936">
    <property type="entry name" value="Pol_BBD"/>
    <property type="match status" value="1"/>
</dbReference>
<evidence type="ECO:0000313" key="4">
    <source>
        <dbReference type="Proteomes" id="UP000233837"/>
    </source>
</evidence>
<evidence type="ECO:0000259" key="1">
    <source>
        <dbReference type="Pfam" id="PF13976"/>
    </source>
</evidence>
<name>A0A2I0X9F0_9ASPA</name>
<feature type="domain" description="GAG-pre-integrase" evidence="1">
    <location>
        <begin position="100"/>
        <end position="139"/>
    </location>
</feature>
<dbReference type="AlphaFoldDB" id="A0A2I0X9F0"/>
<feature type="domain" description="Retrovirus-related Pol polyprotein from transposon TNT 1-94-like beta-barrel" evidence="2">
    <location>
        <begin position="1"/>
        <end position="70"/>
    </location>
</feature>
<evidence type="ECO:0008006" key="5">
    <source>
        <dbReference type="Google" id="ProtNLM"/>
    </source>
</evidence>
<dbReference type="EMBL" id="KZ502047">
    <property type="protein sequence ID" value="PKU84548.1"/>
    <property type="molecule type" value="Genomic_DNA"/>
</dbReference>
<evidence type="ECO:0000259" key="2">
    <source>
        <dbReference type="Pfam" id="PF22936"/>
    </source>
</evidence>
<proteinExistence type="predicted"/>
<organism evidence="3 4">
    <name type="scientific">Dendrobium catenatum</name>
    <dbReference type="NCBI Taxonomy" id="906689"/>
    <lineage>
        <taxon>Eukaryota</taxon>
        <taxon>Viridiplantae</taxon>
        <taxon>Streptophyta</taxon>
        <taxon>Embryophyta</taxon>
        <taxon>Tracheophyta</taxon>
        <taxon>Spermatophyta</taxon>
        <taxon>Magnoliopsida</taxon>
        <taxon>Liliopsida</taxon>
        <taxon>Asparagales</taxon>
        <taxon>Orchidaceae</taxon>
        <taxon>Epidendroideae</taxon>
        <taxon>Malaxideae</taxon>
        <taxon>Dendrobiinae</taxon>
        <taxon>Dendrobium</taxon>
    </lineage>
</organism>
<gene>
    <name evidence="3" type="ORF">MA16_Dca017934</name>
</gene>
<reference evidence="3 4" key="2">
    <citation type="journal article" date="2017" name="Nature">
        <title>The Apostasia genome and the evolution of orchids.</title>
        <authorList>
            <person name="Zhang G.Q."/>
            <person name="Liu K.W."/>
            <person name="Li Z."/>
            <person name="Lohaus R."/>
            <person name="Hsiao Y.Y."/>
            <person name="Niu S.C."/>
            <person name="Wang J.Y."/>
            <person name="Lin Y.C."/>
            <person name="Xu Q."/>
            <person name="Chen L.J."/>
            <person name="Yoshida K."/>
            <person name="Fujiwara S."/>
            <person name="Wang Z.W."/>
            <person name="Zhang Y.Q."/>
            <person name="Mitsuda N."/>
            <person name="Wang M."/>
            <person name="Liu G.H."/>
            <person name="Pecoraro L."/>
            <person name="Huang H.X."/>
            <person name="Xiao X.J."/>
            <person name="Lin M."/>
            <person name="Wu X.Y."/>
            <person name="Wu W.L."/>
            <person name="Chen Y.Y."/>
            <person name="Chang S.B."/>
            <person name="Sakamoto S."/>
            <person name="Ohme-Takagi M."/>
            <person name="Yagi M."/>
            <person name="Zeng S.J."/>
            <person name="Shen C.Y."/>
            <person name="Yeh C.M."/>
            <person name="Luo Y.B."/>
            <person name="Tsai W.C."/>
            <person name="Van de Peer Y."/>
            <person name="Liu Z.J."/>
        </authorList>
    </citation>
    <scope>NUCLEOTIDE SEQUENCE [LARGE SCALE GENOMIC DNA]</scope>
    <source>
        <tissue evidence="3">The whole plant</tissue>
    </source>
</reference>
<dbReference type="InterPro" id="IPR054722">
    <property type="entry name" value="PolX-like_BBD"/>
</dbReference>
<reference evidence="3 4" key="1">
    <citation type="journal article" date="2016" name="Sci. Rep.">
        <title>The Dendrobium catenatum Lindl. genome sequence provides insights into polysaccharide synthase, floral development and adaptive evolution.</title>
        <authorList>
            <person name="Zhang G.Q."/>
            <person name="Xu Q."/>
            <person name="Bian C."/>
            <person name="Tsai W.C."/>
            <person name="Yeh C.M."/>
            <person name="Liu K.W."/>
            <person name="Yoshida K."/>
            <person name="Zhang L.S."/>
            <person name="Chang S.B."/>
            <person name="Chen F."/>
            <person name="Shi Y."/>
            <person name="Su Y.Y."/>
            <person name="Zhang Y.Q."/>
            <person name="Chen L.J."/>
            <person name="Yin Y."/>
            <person name="Lin M."/>
            <person name="Huang H."/>
            <person name="Deng H."/>
            <person name="Wang Z.W."/>
            <person name="Zhu S.L."/>
            <person name="Zhao X."/>
            <person name="Deng C."/>
            <person name="Niu S.C."/>
            <person name="Huang J."/>
            <person name="Wang M."/>
            <person name="Liu G.H."/>
            <person name="Yang H.J."/>
            <person name="Xiao X.J."/>
            <person name="Hsiao Y.Y."/>
            <person name="Wu W.L."/>
            <person name="Chen Y.Y."/>
            <person name="Mitsuda N."/>
            <person name="Ohme-Takagi M."/>
            <person name="Luo Y.B."/>
            <person name="Van de Peer Y."/>
            <person name="Liu Z.J."/>
        </authorList>
    </citation>
    <scope>NUCLEOTIDE SEQUENCE [LARGE SCALE GENOMIC DNA]</scope>
    <source>
        <tissue evidence="3">The whole plant</tissue>
    </source>
</reference>
<dbReference type="Pfam" id="PF13976">
    <property type="entry name" value="gag_pre-integrs"/>
    <property type="match status" value="1"/>
</dbReference>